<feature type="compositionally biased region" description="Polar residues" evidence="1">
    <location>
        <begin position="43"/>
        <end position="57"/>
    </location>
</feature>
<feature type="region of interest" description="Disordered" evidence="1">
    <location>
        <begin position="437"/>
        <end position="495"/>
    </location>
</feature>
<organism evidence="2 3">
    <name type="scientific">Psilocybe cf. subviscida</name>
    <dbReference type="NCBI Taxonomy" id="2480587"/>
    <lineage>
        <taxon>Eukaryota</taxon>
        <taxon>Fungi</taxon>
        <taxon>Dikarya</taxon>
        <taxon>Basidiomycota</taxon>
        <taxon>Agaricomycotina</taxon>
        <taxon>Agaricomycetes</taxon>
        <taxon>Agaricomycetidae</taxon>
        <taxon>Agaricales</taxon>
        <taxon>Agaricineae</taxon>
        <taxon>Strophariaceae</taxon>
        <taxon>Psilocybe</taxon>
    </lineage>
</organism>
<feature type="compositionally biased region" description="Low complexity" evidence="1">
    <location>
        <begin position="81"/>
        <end position="109"/>
    </location>
</feature>
<dbReference type="Proteomes" id="UP000567179">
    <property type="component" value="Unassembled WGS sequence"/>
</dbReference>
<reference evidence="2 3" key="1">
    <citation type="journal article" date="2020" name="ISME J.">
        <title>Uncovering the hidden diversity of litter-decomposition mechanisms in mushroom-forming fungi.</title>
        <authorList>
            <person name="Floudas D."/>
            <person name="Bentzer J."/>
            <person name="Ahren D."/>
            <person name="Johansson T."/>
            <person name="Persson P."/>
            <person name="Tunlid A."/>
        </authorList>
    </citation>
    <scope>NUCLEOTIDE SEQUENCE [LARGE SCALE GENOMIC DNA]</scope>
    <source>
        <strain evidence="2 3">CBS 101986</strain>
    </source>
</reference>
<feature type="region of interest" description="Disordered" evidence="1">
    <location>
        <begin position="205"/>
        <end position="230"/>
    </location>
</feature>
<feature type="compositionally biased region" description="Polar residues" evidence="1">
    <location>
        <begin position="110"/>
        <end position="119"/>
    </location>
</feature>
<feature type="compositionally biased region" description="Acidic residues" evidence="1">
    <location>
        <begin position="68"/>
        <end position="80"/>
    </location>
</feature>
<evidence type="ECO:0000313" key="3">
    <source>
        <dbReference type="Proteomes" id="UP000567179"/>
    </source>
</evidence>
<feature type="compositionally biased region" description="Polar residues" evidence="1">
    <location>
        <begin position="482"/>
        <end position="495"/>
    </location>
</feature>
<feature type="region of interest" description="Disordered" evidence="1">
    <location>
        <begin position="1"/>
        <end position="119"/>
    </location>
</feature>
<feature type="region of interest" description="Disordered" evidence="1">
    <location>
        <begin position="249"/>
        <end position="268"/>
    </location>
</feature>
<feature type="compositionally biased region" description="Polar residues" evidence="1">
    <location>
        <begin position="216"/>
        <end position="230"/>
    </location>
</feature>
<dbReference type="OrthoDB" id="3250555at2759"/>
<sequence length="681" mass="74365">MELGSSNSYLPNGELLDTSTTSQEDRLFAKYMRFSPSPDPNKAQGSITALSEETSSPVDELESYNNYEELDDYEETDDDGLSAPLPLSSSPPDLTSSSPQSCSLGSQDSESCSTLTPISSDLDSEANALGRRQLNGSNVELPETSGMNNFAQKLHVRLLAVLEGRQRLKASLPSQNDAGPQDDLLSDHSNFPALASSGAAGSWLDSPHADCDDESISMTSGDENSSLGQMQNYRIIKRARSNISYEPAEDSVEGPIKRQKIRRDDVSQAKTRIYAHRTASLRRAQSLRSAHIDTPKKTNICVETVPATPAPSTSDHKNGAHGSRIPNKEENKCAIETHVPIIAPPPGHMATFSLTAEQLAKQRLFALLDRECDGRERDSLYLRICRGPRCDSLPNTRCNAHPCLESSRVHLASEWEAVLGLGRQDREEAVEWLLEAMPKGSPRAGSHSTTTSNSSKISASSSSTTPRSSGDGSDTSQGTPSCRSRSSVSTPVNRAAMSSSSLSNLEDQLAHSPNTRFHAAWMLLRYFHLCMKTKDSKQSEKSGLPRASSIDSVRSNATDTDGLNLILWDVAVACLSVSIKFHRDFLDPLLPVFAHEYLDLAPHEMSYEDLETAHRDMLSAFDYRLGVTPQPIMDELWLALPPLRSLLQFDGGWEGATSHSWSILFIALDGGSSFSIGRLSY</sequence>
<gene>
    <name evidence="2" type="ORF">D9619_008485</name>
</gene>
<evidence type="ECO:0000313" key="2">
    <source>
        <dbReference type="EMBL" id="KAF5319386.1"/>
    </source>
</evidence>
<keyword evidence="3" id="KW-1185">Reference proteome</keyword>
<evidence type="ECO:0000256" key="1">
    <source>
        <dbReference type="SAM" id="MobiDB-lite"/>
    </source>
</evidence>
<comment type="caution">
    <text evidence="2">The sequence shown here is derived from an EMBL/GenBank/DDBJ whole genome shotgun (WGS) entry which is preliminary data.</text>
</comment>
<name>A0A8H5B9X5_9AGAR</name>
<feature type="region of interest" description="Disordered" evidence="1">
    <location>
        <begin position="172"/>
        <end position="191"/>
    </location>
</feature>
<feature type="compositionally biased region" description="Low complexity" evidence="1">
    <location>
        <begin position="446"/>
        <end position="481"/>
    </location>
</feature>
<dbReference type="EMBL" id="JAACJJ010000029">
    <property type="protein sequence ID" value="KAF5319386.1"/>
    <property type="molecule type" value="Genomic_DNA"/>
</dbReference>
<accession>A0A8H5B9X5</accession>
<protein>
    <submittedName>
        <fullName evidence="2">Uncharacterized protein</fullName>
    </submittedName>
</protein>
<feature type="compositionally biased region" description="Polar residues" evidence="1">
    <location>
        <begin position="1"/>
        <end position="10"/>
    </location>
</feature>
<dbReference type="AlphaFoldDB" id="A0A8H5B9X5"/>
<proteinExistence type="predicted"/>